<name>A0ABR1Y6R1_9PEZI</name>
<gene>
    <name evidence="1" type="ORF">IWX90DRAFT_482398</name>
</gene>
<dbReference type="EMBL" id="JBBWUH010000001">
    <property type="protein sequence ID" value="KAK8177404.1"/>
    <property type="molecule type" value="Genomic_DNA"/>
</dbReference>
<comment type="caution">
    <text evidence="1">The sequence shown here is derived from an EMBL/GenBank/DDBJ whole genome shotgun (WGS) entry which is preliminary data.</text>
</comment>
<keyword evidence="2" id="KW-1185">Reference proteome</keyword>
<proteinExistence type="predicted"/>
<organism evidence="1 2">
    <name type="scientific">Phyllosticta citrichinensis</name>
    <dbReference type="NCBI Taxonomy" id="1130410"/>
    <lineage>
        <taxon>Eukaryota</taxon>
        <taxon>Fungi</taxon>
        <taxon>Dikarya</taxon>
        <taxon>Ascomycota</taxon>
        <taxon>Pezizomycotina</taxon>
        <taxon>Dothideomycetes</taxon>
        <taxon>Dothideomycetes incertae sedis</taxon>
        <taxon>Botryosphaeriales</taxon>
        <taxon>Phyllostictaceae</taxon>
        <taxon>Phyllosticta</taxon>
    </lineage>
</organism>
<protein>
    <submittedName>
        <fullName evidence="1">Uncharacterized protein</fullName>
    </submittedName>
</protein>
<evidence type="ECO:0000313" key="2">
    <source>
        <dbReference type="Proteomes" id="UP001456524"/>
    </source>
</evidence>
<accession>A0ABR1Y6R1</accession>
<evidence type="ECO:0000313" key="1">
    <source>
        <dbReference type="EMBL" id="KAK8177404.1"/>
    </source>
</evidence>
<reference evidence="1 2" key="1">
    <citation type="journal article" date="2022" name="G3 (Bethesda)">
        <title>Enemy or ally: a genomic approach to elucidate the lifestyle of Phyllosticta citrichinaensis.</title>
        <authorList>
            <person name="Buijs V.A."/>
            <person name="Groenewald J.Z."/>
            <person name="Haridas S."/>
            <person name="LaButti K.M."/>
            <person name="Lipzen A."/>
            <person name="Martin F.M."/>
            <person name="Barry K."/>
            <person name="Grigoriev I.V."/>
            <person name="Crous P.W."/>
            <person name="Seidl M.F."/>
        </authorList>
    </citation>
    <scope>NUCLEOTIDE SEQUENCE [LARGE SCALE GENOMIC DNA]</scope>
    <source>
        <strain evidence="1 2">CBS 129764</strain>
    </source>
</reference>
<dbReference type="Proteomes" id="UP001456524">
    <property type="component" value="Unassembled WGS sequence"/>
</dbReference>
<sequence length="251" mass="28224">MSADSDSPPGCALHAAPQRIWDRLIWVLVTITKLTHFIKDPENPKKTKEIFRPEITRLIDDFFLAADSPLPLDRRHSALLFFRGQDVLRCECKHPRIIAKGGTWYIERTGKAEEPIAGGEFPANMWPVSVELDDQTELDWSSCLIRVNGKLHGGPFGEVRCAWGSVLQVSQGILHRTTDIASIQSHAAIHSGVFPVDWWYPEQDELPDELLRPSMPLTWSRHPDGTPWPVFVTGDISDEAGLSPSPFLDKD</sequence>